<dbReference type="Pfam" id="PF00441">
    <property type="entry name" value="Acyl-CoA_dh_1"/>
    <property type="match status" value="2"/>
</dbReference>
<dbReference type="GO" id="GO:0050660">
    <property type="term" value="F:flavin adenine dinucleotide binding"/>
    <property type="evidence" value="ECO:0007669"/>
    <property type="project" value="InterPro"/>
</dbReference>
<keyword evidence="10" id="KW-1185">Reference proteome</keyword>
<dbReference type="GO" id="GO:0005886">
    <property type="term" value="C:plasma membrane"/>
    <property type="evidence" value="ECO:0007669"/>
    <property type="project" value="TreeGrafter"/>
</dbReference>
<evidence type="ECO:0000256" key="1">
    <source>
        <dbReference type="ARBA" id="ARBA00001974"/>
    </source>
</evidence>
<protein>
    <submittedName>
        <fullName evidence="9">Acyl-CoA dehydrogenase</fullName>
        <ecNumber evidence="9">1.3.99.-</ecNumber>
    </submittedName>
</protein>
<comment type="cofactor">
    <cofactor evidence="1">
        <name>FAD</name>
        <dbReference type="ChEBI" id="CHEBI:57692"/>
    </cofactor>
</comment>
<evidence type="ECO:0000256" key="4">
    <source>
        <dbReference type="ARBA" id="ARBA00022827"/>
    </source>
</evidence>
<feature type="domain" description="Acyl-CoA dehydrogenase/oxidase C-terminal" evidence="6">
    <location>
        <begin position="256"/>
        <end position="381"/>
    </location>
</feature>
<evidence type="ECO:0000256" key="5">
    <source>
        <dbReference type="ARBA" id="ARBA00023002"/>
    </source>
</evidence>
<dbReference type="Gene3D" id="1.10.540.10">
    <property type="entry name" value="Acyl-CoA dehydrogenase/oxidase, N-terminal domain"/>
    <property type="match status" value="2"/>
</dbReference>
<dbReference type="InterPro" id="IPR009075">
    <property type="entry name" value="AcylCo_DH/oxidase_C"/>
</dbReference>
<evidence type="ECO:0000259" key="8">
    <source>
        <dbReference type="Pfam" id="PF02771"/>
    </source>
</evidence>
<dbReference type="InterPro" id="IPR013786">
    <property type="entry name" value="AcylCoA_DH/ox_N"/>
</dbReference>
<name>Q0RIP9_FRAAA</name>
<dbReference type="Gene3D" id="1.20.140.10">
    <property type="entry name" value="Butyryl-CoA Dehydrogenase, subunit A, domain 3"/>
    <property type="match status" value="2"/>
</dbReference>
<keyword evidence="4" id="KW-0274">FAD</keyword>
<proteinExistence type="inferred from homology"/>
<dbReference type="InterPro" id="IPR036250">
    <property type="entry name" value="AcylCo_DH-like_C"/>
</dbReference>
<reference evidence="9 10" key="1">
    <citation type="journal article" date="2007" name="Genome Res.">
        <title>Genome characteristics of facultatively symbiotic Frankia sp. strains reflect host range and host plant biogeography.</title>
        <authorList>
            <person name="Normand P."/>
            <person name="Lapierre P."/>
            <person name="Tisa L.S."/>
            <person name="Gogarten J.P."/>
            <person name="Alloisio N."/>
            <person name="Bagnarol E."/>
            <person name="Bassi C.A."/>
            <person name="Berry A.M."/>
            <person name="Bickhart D.M."/>
            <person name="Choisne N."/>
            <person name="Couloux A."/>
            <person name="Cournoyer B."/>
            <person name="Cruveiller S."/>
            <person name="Daubin V."/>
            <person name="Demange N."/>
            <person name="Francino M.P."/>
            <person name="Goltsman E."/>
            <person name="Huang Y."/>
            <person name="Kopp O.R."/>
            <person name="Labarre L."/>
            <person name="Lapidus A."/>
            <person name="Lavire C."/>
            <person name="Marechal J."/>
            <person name="Martinez M."/>
            <person name="Mastronunzio J.E."/>
            <person name="Mullin B.C."/>
            <person name="Niemann J."/>
            <person name="Pujic P."/>
            <person name="Rawnsley T."/>
            <person name="Rouy Z."/>
            <person name="Schenowitz C."/>
            <person name="Sellstedt A."/>
            <person name="Tavares F."/>
            <person name="Tomkins J.P."/>
            <person name="Vallenet D."/>
            <person name="Valverde C."/>
            <person name="Wall L.G."/>
            <person name="Wang Y."/>
            <person name="Medigue C."/>
            <person name="Benson D.R."/>
        </authorList>
    </citation>
    <scope>NUCLEOTIDE SEQUENCE [LARGE SCALE GENOMIC DNA]</scope>
    <source>
        <strain evidence="10">DSM 45986 / CECT 9034 / ACN14a</strain>
    </source>
</reference>
<dbReference type="Pfam" id="PF02771">
    <property type="entry name" value="Acyl-CoA_dh_N"/>
    <property type="match status" value="1"/>
</dbReference>
<dbReference type="EMBL" id="CT573213">
    <property type="protein sequence ID" value="CAJ62618.1"/>
    <property type="molecule type" value="Genomic_DNA"/>
</dbReference>
<evidence type="ECO:0000259" key="6">
    <source>
        <dbReference type="Pfam" id="PF00441"/>
    </source>
</evidence>
<evidence type="ECO:0000313" key="10">
    <source>
        <dbReference type="Proteomes" id="UP000000657"/>
    </source>
</evidence>
<dbReference type="EC" id="1.3.99.-" evidence="9"/>
<feature type="domain" description="Acyl-CoA oxidase/dehydrogenase middle" evidence="7">
    <location>
        <begin position="505"/>
        <end position="599"/>
    </location>
</feature>
<gene>
    <name evidence="9" type="ordered locus">FRAAL3976</name>
</gene>
<feature type="domain" description="Acyl-CoA dehydrogenase/oxidase N-terminal" evidence="8">
    <location>
        <begin position="51"/>
        <end position="161"/>
    </location>
</feature>
<dbReference type="STRING" id="326424.FRAAL3976"/>
<dbReference type="KEGG" id="fal:FRAAL3976"/>
<evidence type="ECO:0000259" key="7">
    <source>
        <dbReference type="Pfam" id="PF02770"/>
    </source>
</evidence>
<comment type="similarity">
    <text evidence="2">Belongs to the acyl-CoA dehydrogenase family.</text>
</comment>
<feature type="domain" description="Acyl-CoA dehydrogenase/oxidase C-terminal" evidence="6">
    <location>
        <begin position="611"/>
        <end position="755"/>
    </location>
</feature>
<dbReference type="InterPro" id="IPR037069">
    <property type="entry name" value="AcylCoA_DH/ox_N_sf"/>
</dbReference>
<keyword evidence="3" id="KW-0285">Flavoprotein</keyword>
<organism evidence="9 10">
    <name type="scientific">Frankia alni (strain DSM 45986 / CECT 9034 / ACN14a)</name>
    <dbReference type="NCBI Taxonomy" id="326424"/>
    <lineage>
        <taxon>Bacteria</taxon>
        <taxon>Bacillati</taxon>
        <taxon>Actinomycetota</taxon>
        <taxon>Actinomycetes</taxon>
        <taxon>Frankiales</taxon>
        <taxon>Frankiaceae</taxon>
        <taxon>Frankia</taxon>
    </lineage>
</organism>
<evidence type="ECO:0000313" key="9">
    <source>
        <dbReference type="EMBL" id="CAJ62618.1"/>
    </source>
</evidence>
<dbReference type="HOGENOM" id="CLU_018204_9_3_11"/>
<dbReference type="Gene3D" id="2.40.110.10">
    <property type="entry name" value="Butyryl-CoA Dehydrogenase, subunit A, domain 2"/>
    <property type="match status" value="1"/>
</dbReference>
<dbReference type="AlphaFoldDB" id="Q0RIP9"/>
<dbReference type="InterPro" id="IPR052161">
    <property type="entry name" value="Mycobact_Acyl-CoA_DH"/>
</dbReference>
<keyword evidence="5 9" id="KW-0560">Oxidoreductase</keyword>
<dbReference type="InterPro" id="IPR046373">
    <property type="entry name" value="Acyl-CoA_Oxase/DH_mid-dom_sf"/>
</dbReference>
<dbReference type="PANTHER" id="PTHR43292:SF4">
    <property type="entry name" value="ACYL-COA DEHYDROGENASE FADE34"/>
    <property type="match status" value="1"/>
</dbReference>
<sequence length="764" mass="79863">MRRDPIGIRGRSLFERLTVRFTNHGRWAGRAARRCGDESPLEGDTMALAISDDHKALAEVVRTFADANDLRAAARRALDGGPGAVGPQWKQIADLGWLGLHLPEEHGGSGFGLAELAIIAEGLGGRAAAGPLLPTVVASAVVAAVGSPQQQAELLPGLADGSVIASFSPIGAVTADAAGALHGEAPAALGAVWAGIHLVPVGDDLAVVAADAAGLTLRPTSALDPSLGLAGLGLSAVAAHPAGLLRGGRAAAVRILRVVAAAEAVGGARATLDMALDYAKVREQFGRIIGGFQAVKHHLANMLVATELATAATWDAARVAAGGAEAELAAAVAAAVALSSYQHNARMNIQIHGGIGFTWEHDAHLYLRRAATLAALAGPVEGAEDDVYALTRDGARRALAVELPPEAEQYRREAREFLERYHAAAEGERRELLVQSGYLVPHWTKPWGREASAAEQLVIEEEFTGVEVPNLGIGGWVLLTLTQKGSPEQIERWVLPSLRGELRWCQLFSEPNAGSDAAAVQARAERVEGGWKINGQKVWTSDAQNCNRGLATVRTDPTAPKHKGITAVAVDLTAPGVEVRPLREITGDALFNEVFFDDVFVPDADVVGEVNAGWLVARATLGNERVTIGAGSGADEGRTAVGLVDLHARYAAGDVELARRVGRLVAVEAAMGLINLRQVERAVAGSEPSPEGNVSKLLSAEHAQHVTELGMTIAGATGVTGAEADLAYRYLFARALTIAGGTSEVGRNVIAERILGLPREPNMR</sequence>
<evidence type="ECO:0000256" key="2">
    <source>
        <dbReference type="ARBA" id="ARBA00009347"/>
    </source>
</evidence>
<dbReference type="InterPro" id="IPR006091">
    <property type="entry name" value="Acyl-CoA_Oxase/DH_mid-dom"/>
</dbReference>
<dbReference type="FunFam" id="2.40.110.10:FF:000011">
    <property type="entry name" value="Acyl-CoA dehydrogenase FadE34"/>
    <property type="match status" value="1"/>
</dbReference>
<dbReference type="eggNOG" id="COG1960">
    <property type="taxonomic scope" value="Bacteria"/>
</dbReference>
<accession>Q0RIP9</accession>
<dbReference type="Pfam" id="PF02770">
    <property type="entry name" value="Acyl-CoA_dh_M"/>
    <property type="match status" value="1"/>
</dbReference>
<dbReference type="Proteomes" id="UP000000657">
    <property type="component" value="Chromosome"/>
</dbReference>
<dbReference type="PANTHER" id="PTHR43292">
    <property type="entry name" value="ACYL-COA DEHYDROGENASE"/>
    <property type="match status" value="1"/>
</dbReference>
<dbReference type="GO" id="GO:0016627">
    <property type="term" value="F:oxidoreductase activity, acting on the CH-CH group of donors"/>
    <property type="evidence" value="ECO:0007669"/>
    <property type="project" value="InterPro"/>
</dbReference>
<dbReference type="SUPFAM" id="SSF56645">
    <property type="entry name" value="Acyl-CoA dehydrogenase NM domain-like"/>
    <property type="match status" value="2"/>
</dbReference>
<dbReference type="InterPro" id="IPR009100">
    <property type="entry name" value="AcylCoA_DH/oxidase_NM_dom_sf"/>
</dbReference>
<dbReference type="SUPFAM" id="SSF47203">
    <property type="entry name" value="Acyl-CoA dehydrogenase C-terminal domain-like"/>
    <property type="match status" value="2"/>
</dbReference>
<evidence type="ECO:0000256" key="3">
    <source>
        <dbReference type="ARBA" id="ARBA00022630"/>
    </source>
</evidence>